<evidence type="ECO:0000313" key="3">
    <source>
        <dbReference type="Proteomes" id="UP000324748"/>
    </source>
</evidence>
<feature type="compositionally biased region" description="Basic residues" evidence="1">
    <location>
        <begin position="34"/>
        <end position="44"/>
    </location>
</feature>
<evidence type="ECO:0000256" key="1">
    <source>
        <dbReference type="SAM" id="MobiDB-lite"/>
    </source>
</evidence>
<sequence length="183" mass="20829">MQSFEEVDPSLLLASQDPTFSVPSLNSIASKPPPNKKHTRRTKKQMALARGEDITNNEQTASQKSHKLSQRQRGSQKKGTQSTQKTITENDNNPQFILTDYKNICSYLEDDKKFSKLYGDTKTNVGPKLPYISLIAKKLVGQKHHFRIVGEEDVAYRQTSWKVKNFADEIISIILMLEEEEGE</sequence>
<dbReference type="AlphaFoldDB" id="A0A5B0MD06"/>
<feature type="compositionally biased region" description="Polar residues" evidence="1">
    <location>
        <begin position="77"/>
        <end position="91"/>
    </location>
</feature>
<feature type="compositionally biased region" description="Polar residues" evidence="1">
    <location>
        <begin position="54"/>
        <end position="63"/>
    </location>
</feature>
<gene>
    <name evidence="2" type="ORF">PGT21_026198</name>
</gene>
<keyword evidence="3" id="KW-1185">Reference proteome</keyword>
<name>A0A5B0MD06_PUCGR</name>
<protein>
    <submittedName>
        <fullName evidence="2">Uncharacterized protein</fullName>
    </submittedName>
</protein>
<dbReference type="PANTHER" id="PTHR33246:SF51">
    <property type="entry name" value="MYB_SANT-LIKE DOMAIN-CONTAINING PROTEIN"/>
    <property type="match status" value="1"/>
</dbReference>
<organism evidence="2 3">
    <name type="scientific">Puccinia graminis f. sp. tritici</name>
    <dbReference type="NCBI Taxonomy" id="56615"/>
    <lineage>
        <taxon>Eukaryota</taxon>
        <taxon>Fungi</taxon>
        <taxon>Dikarya</taxon>
        <taxon>Basidiomycota</taxon>
        <taxon>Pucciniomycotina</taxon>
        <taxon>Pucciniomycetes</taxon>
        <taxon>Pucciniales</taxon>
        <taxon>Pucciniaceae</taxon>
        <taxon>Puccinia</taxon>
    </lineage>
</organism>
<dbReference type="Proteomes" id="UP000324748">
    <property type="component" value="Unassembled WGS sequence"/>
</dbReference>
<feature type="region of interest" description="Disordered" evidence="1">
    <location>
        <begin position="1"/>
        <end position="91"/>
    </location>
</feature>
<feature type="compositionally biased region" description="Basic residues" evidence="1">
    <location>
        <begin position="64"/>
        <end position="76"/>
    </location>
</feature>
<accession>A0A5B0MD06</accession>
<comment type="caution">
    <text evidence="2">The sequence shown here is derived from an EMBL/GenBank/DDBJ whole genome shotgun (WGS) entry which is preliminary data.</text>
</comment>
<proteinExistence type="predicted"/>
<evidence type="ECO:0000313" key="2">
    <source>
        <dbReference type="EMBL" id="KAA1073814.1"/>
    </source>
</evidence>
<dbReference type="EMBL" id="VSWC01000158">
    <property type="protein sequence ID" value="KAA1073814.1"/>
    <property type="molecule type" value="Genomic_DNA"/>
</dbReference>
<feature type="compositionally biased region" description="Polar residues" evidence="1">
    <location>
        <begin position="16"/>
        <end position="29"/>
    </location>
</feature>
<reference evidence="2 3" key="1">
    <citation type="submission" date="2019-05" db="EMBL/GenBank/DDBJ databases">
        <title>Emergence of the Ug99 lineage of the wheat stem rust pathogen through somatic hybridization.</title>
        <authorList>
            <person name="Li F."/>
            <person name="Upadhyaya N.M."/>
            <person name="Sperschneider J."/>
            <person name="Matny O."/>
            <person name="Nguyen-Phuc H."/>
            <person name="Mago R."/>
            <person name="Raley C."/>
            <person name="Miller M.E."/>
            <person name="Silverstein K.A.T."/>
            <person name="Henningsen E."/>
            <person name="Hirsch C.D."/>
            <person name="Visser B."/>
            <person name="Pretorius Z.A."/>
            <person name="Steffenson B.J."/>
            <person name="Schwessinger B."/>
            <person name="Dodds P.N."/>
            <person name="Figueroa M."/>
        </authorList>
    </citation>
    <scope>NUCLEOTIDE SEQUENCE [LARGE SCALE GENOMIC DNA]</scope>
    <source>
        <strain evidence="2">21-0</strain>
    </source>
</reference>
<dbReference type="PANTHER" id="PTHR33246">
    <property type="entry name" value="CCHC-TYPE DOMAIN-CONTAINING PROTEIN"/>
    <property type="match status" value="1"/>
</dbReference>